<dbReference type="Proteomes" id="UP001295684">
    <property type="component" value="Unassembled WGS sequence"/>
</dbReference>
<organism evidence="2 3">
    <name type="scientific">Euplotes crassus</name>
    <dbReference type="NCBI Taxonomy" id="5936"/>
    <lineage>
        <taxon>Eukaryota</taxon>
        <taxon>Sar</taxon>
        <taxon>Alveolata</taxon>
        <taxon>Ciliophora</taxon>
        <taxon>Intramacronucleata</taxon>
        <taxon>Spirotrichea</taxon>
        <taxon>Hypotrichia</taxon>
        <taxon>Euplotida</taxon>
        <taxon>Euplotidae</taxon>
        <taxon>Moneuplotes</taxon>
    </lineage>
</organism>
<protein>
    <submittedName>
        <fullName evidence="2">Uncharacterized protein</fullName>
    </submittedName>
</protein>
<evidence type="ECO:0000313" key="2">
    <source>
        <dbReference type="EMBL" id="CAI2365514.1"/>
    </source>
</evidence>
<feature type="compositionally biased region" description="Polar residues" evidence="1">
    <location>
        <begin position="106"/>
        <end position="129"/>
    </location>
</feature>
<reference evidence="2" key="1">
    <citation type="submission" date="2023-07" db="EMBL/GenBank/DDBJ databases">
        <authorList>
            <consortium name="AG Swart"/>
            <person name="Singh M."/>
            <person name="Singh A."/>
            <person name="Seah K."/>
            <person name="Emmerich C."/>
        </authorList>
    </citation>
    <scope>NUCLEOTIDE SEQUENCE</scope>
    <source>
        <strain evidence="2">DP1</strain>
    </source>
</reference>
<name>A0AAD1UF92_EUPCR</name>
<accession>A0AAD1UF92</accession>
<dbReference type="EMBL" id="CAMPGE010006641">
    <property type="protein sequence ID" value="CAI2365514.1"/>
    <property type="molecule type" value="Genomic_DNA"/>
</dbReference>
<comment type="caution">
    <text evidence="2">The sequence shown here is derived from an EMBL/GenBank/DDBJ whole genome shotgun (WGS) entry which is preliminary data.</text>
</comment>
<proteinExistence type="predicted"/>
<sequence length="338" mass="39601">MEIDQCYQSRYRNNRSFEMVRKNCKPYQITKYTKQYSGNIINNKRPKSSSFQKKSSKILKNRPVTANSLYRNKQRFATENVKMIPKIVPKSKAQLYNLKPDEVTTKPPQTATNRSTNHLSTAKVQSVSSSRKKENSLMNKTINIMTESSLESGIIQLSSLSRKNRPIFEASRIGLPLKQKKNKHKMIESGKLMNENRDFPINSYCRSKTIIVSKKQDKYSRKRSDACLSKILTELKRCSKMKRKVVKRRRETEEKPRITKYNNLVNPKAIIKNKMLIHDRISSDRSLNNNNKKNHAKKVTFSKSNQVFLIKSVKRDLKQHRLRERQNKPKISNFLMSE</sequence>
<keyword evidence="3" id="KW-1185">Reference proteome</keyword>
<evidence type="ECO:0000256" key="1">
    <source>
        <dbReference type="SAM" id="MobiDB-lite"/>
    </source>
</evidence>
<evidence type="ECO:0000313" key="3">
    <source>
        <dbReference type="Proteomes" id="UP001295684"/>
    </source>
</evidence>
<gene>
    <name evidence="2" type="ORF">ECRASSUSDP1_LOCUS6838</name>
</gene>
<feature type="region of interest" description="Disordered" evidence="1">
    <location>
        <begin position="102"/>
        <end position="135"/>
    </location>
</feature>
<dbReference type="AlphaFoldDB" id="A0AAD1UF92"/>